<dbReference type="Gene3D" id="3.30.420.240">
    <property type="match status" value="1"/>
</dbReference>
<dbReference type="RefSeq" id="WP_157177981.1">
    <property type="nucleotide sequence ID" value="NZ_BMJP01000016.1"/>
</dbReference>
<dbReference type="EMBL" id="JACIJR010000017">
    <property type="protein sequence ID" value="MBB5730998.1"/>
    <property type="molecule type" value="Genomic_DNA"/>
</dbReference>
<organism evidence="3 4">
    <name type="scientific">Sphingomonas prati</name>
    <dbReference type="NCBI Taxonomy" id="1843237"/>
    <lineage>
        <taxon>Bacteria</taxon>
        <taxon>Pseudomonadati</taxon>
        <taxon>Pseudomonadota</taxon>
        <taxon>Alphaproteobacteria</taxon>
        <taxon>Sphingomonadales</taxon>
        <taxon>Sphingomonadaceae</taxon>
        <taxon>Sphingomonas</taxon>
    </lineage>
</organism>
<dbReference type="InterPro" id="IPR035421">
    <property type="entry name" value="Terminase_6C"/>
</dbReference>
<evidence type="ECO:0000313" key="4">
    <source>
        <dbReference type="Proteomes" id="UP000546701"/>
    </source>
</evidence>
<dbReference type="AlphaFoldDB" id="A0A7W9F308"/>
<reference evidence="3 4" key="1">
    <citation type="submission" date="2020-08" db="EMBL/GenBank/DDBJ databases">
        <title>Genomic Encyclopedia of Type Strains, Phase IV (KMG-IV): sequencing the most valuable type-strain genomes for metagenomic binning, comparative biology and taxonomic classification.</title>
        <authorList>
            <person name="Goeker M."/>
        </authorList>
    </citation>
    <scope>NUCLEOTIDE SEQUENCE [LARGE SCALE GENOMIC DNA]</scope>
    <source>
        <strain evidence="3 4">DSM 103336</strain>
    </source>
</reference>
<feature type="domain" description="Terminase large subunit gp17-like C-terminal" evidence="2">
    <location>
        <begin position="314"/>
        <end position="457"/>
    </location>
</feature>
<name>A0A7W9F308_9SPHN</name>
<proteinExistence type="predicted"/>
<dbReference type="OrthoDB" id="9771580at2"/>
<dbReference type="NCBIfam" id="TIGR01630">
    <property type="entry name" value="psiM2_ORF9"/>
    <property type="match status" value="1"/>
</dbReference>
<evidence type="ECO:0000259" key="2">
    <source>
        <dbReference type="Pfam" id="PF17289"/>
    </source>
</evidence>
<dbReference type="Proteomes" id="UP000546701">
    <property type="component" value="Unassembled WGS sequence"/>
</dbReference>
<accession>A0A7W9F308</accession>
<comment type="caution">
    <text evidence="3">The sequence shown here is derived from an EMBL/GenBank/DDBJ whole genome shotgun (WGS) entry which is preliminary data.</text>
</comment>
<dbReference type="Pfam" id="PF17289">
    <property type="entry name" value="Terminase_6C"/>
    <property type="match status" value="1"/>
</dbReference>
<dbReference type="InterPro" id="IPR006517">
    <property type="entry name" value="Phage_terminase_lsu-like_C"/>
</dbReference>
<sequence length="498" mass="55912">MTDLSSIDDPHQFLDELMRRDFISFLLRAFPHINGGADLTTNWHMDAIAYKLGRVRMGDCKRLLVTLPPRHLKSIMISVAWVAWRLGNDPSLSFVCVSYSNELSAKHARDCRAIMQASWYRQLFPRTIIASSRSAVHDFETSAGGGRLATSVGGTLTGRGGDIIIIDDPIKPDEAMSDTTRNAVNEWFQTTLASRLNDKKRGAIITVMQRLHQYDLAGMLIESEEWDELSLPAIATEDVTVQLSRRRTHIRRTGDVLHPERESLEALLRIKRTVGSVIFAAQYQQQPVPSEGNIIRAGWLATYDEVTDGQVVQSWDTASKDGVLNDWSVCITARIVGQRVFVTDVWRRKVEFPDLKKNAIRLARDCDASVMLVEDQASGTQLIQALRHEEPRGVPRPIARRPETDKNSRVSGISAMIEAGQLLLPREASWLAEFTREVLAFPSVRHDDQVDALSQLLAWVRARANEIEIVGPMLITVDTDDAGGSWPGYYEPDFDPWA</sequence>
<protein>
    <submittedName>
        <fullName evidence="3">Putative phage terminase large subunit-like protein</fullName>
    </submittedName>
</protein>
<evidence type="ECO:0000256" key="1">
    <source>
        <dbReference type="ARBA" id="ARBA00022612"/>
    </source>
</evidence>
<evidence type="ECO:0000313" key="3">
    <source>
        <dbReference type="EMBL" id="MBB5730998.1"/>
    </source>
</evidence>
<keyword evidence="1" id="KW-1188">Viral release from host cell</keyword>
<keyword evidence="4" id="KW-1185">Reference proteome</keyword>
<gene>
    <name evidence="3" type="ORF">FHS99_003506</name>
</gene>